<dbReference type="EMBL" id="FOVF01000021">
    <property type="protein sequence ID" value="SFN43706.1"/>
    <property type="molecule type" value="Genomic_DNA"/>
</dbReference>
<feature type="signal peptide" evidence="1">
    <location>
        <begin position="1"/>
        <end position="23"/>
    </location>
</feature>
<reference evidence="2 3" key="1">
    <citation type="submission" date="2016-10" db="EMBL/GenBank/DDBJ databases">
        <authorList>
            <person name="de Groot N.N."/>
        </authorList>
    </citation>
    <scope>NUCLEOTIDE SEQUENCE [LARGE SCALE GENOMIC DNA]</scope>
    <source>
        <strain evidence="2 3">CGMCC 1.7659</strain>
    </source>
</reference>
<evidence type="ECO:0000313" key="2">
    <source>
        <dbReference type="EMBL" id="SFN43706.1"/>
    </source>
</evidence>
<protein>
    <submittedName>
        <fullName evidence="2">Uncharacterized protein</fullName>
    </submittedName>
</protein>
<feature type="chain" id="PRO_5011641905" evidence="1">
    <location>
        <begin position="24"/>
        <end position="163"/>
    </location>
</feature>
<keyword evidence="1" id="KW-0732">Signal</keyword>
<sequence length="163" mass="17918">MLRMFPACALALALVLCAPNSFAAKPVEKVVTADTPEKFAAVVEKIHAQMEPGQRYEFLSSQDRKNVNAILERMAGMLATNGSVEAMSEDDRTRLFNDQEKVNGLLARNADDRLVCTFVAPVGSHLPVKKCQTAREIAENRKQFRRQADELGNMGRVGQGPGN</sequence>
<dbReference type="AlphaFoldDB" id="A0A1I4Z086"/>
<gene>
    <name evidence="2" type="ORF">SAMN05216289_12156</name>
</gene>
<keyword evidence="3" id="KW-1185">Reference proteome</keyword>
<name>A0A1I4Z086_9GAMM</name>
<proteinExistence type="predicted"/>
<accession>A0A1I4Z086</accession>
<organism evidence="2 3">
    <name type="scientific">Dokdonella immobilis</name>
    <dbReference type="NCBI Taxonomy" id="578942"/>
    <lineage>
        <taxon>Bacteria</taxon>
        <taxon>Pseudomonadati</taxon>
        <taxon>Pseudomonadota</taxon>
        <taxon>Gammaproteobacteria</taxon>
        <taxon>Lysobacterales</taxon>
        <taxon>Rhodanobacteraceae</taxon>
        <taxon>Dokdonella</taxon>
    </lineage>
</organism>
<evidence type="ECO:0000313" key="3">
    <source>
        <dbReference type="Proteomes" id="UP000198575"/>
    </source>
</evidence>
<evidence type="ECO:0000256" key="1">
    <source>
        <dbReference type="SAM" id="SignalP"/>
    </source>
</evidence>
<dbReference type="Proteomes" id="UP000198575">
    <property type="component" value="Unassembled WGS sequence"/>
</dbReference>